<dbReference type="AlphaFoldDB" id="A0A918J748"/>
<dbReference type="Proteomes" id="UP000634668">
    <property type="component" value="Unassembled WGS sequence"/>
</dbReference>
<gene>
    <name evidence="1" type="ORF">GCM10007383_38980</name>
</gene>
<proteinExistence type="predicted"/>
<dbReference type="RefSeq" id="WP_026814996.1">
    <property type="nucleotide sequence ID" value="NZ_BMWP01000063.1"/>
</dbReference>
<evidence type="ECO:0000313" key="1">
    <source>
        <dbReference type="EMBL" id="GGW51883.1"/>
    </source>
</evidence>
<keyword evidence="2" id="KW-1185">Reference proteome</keyword>
<sequence length="405" mass="46384">MKIRFLLLAVLIYTYHGNAQKDNLGVVVEYSIPIDVAFSVYDPPLRINQVNNQDDIDYSNLQGLLQSFLSASNMEWALSDYLDENATTSRDEAHFEAVKNTDIEKNYIQLETAYQFRYENRKMAYIKYSFIMDKVPFPLIGIMSAEFSNNRWYISTLLNQEDVFTVLTNLESSVLKELFSGVSDDNIVEDIITTTHRDGYFNMFVMGQIYSELNADSAIKEKIMDKRLLIKGYEFLNATTSSVAETSTQKILHPFVLDQAIFSEYSNKDKGVSNDENGQNDYENQPEAVLLTDTPIDLIHKFEFIVGGKTYYIIKFLDQDTKAVLIDNDNGNFTINNSDQFGAWINFLGKIKSDVFISLFDHAPQDTTLQEIINSFGKEDGGLNLDLVVDYFEQNRADLNSYFDN</sequence>
<comment type="caution">
    <text evidence="1">The sequence shown here is derived from an EMBL/GenBank/DDBJ whole genome shotgun (WGS) entry which is preliminary data.</text>
</comment>
<organism evidence="1 2">
    <name type="scientific">Arenibacter certesii</name>
    <dbReference type="NCBI Taxonomy" id="228955"/>
    <lineage>
        <taxon>Bacteria</taxon>
        <taxon>Pseudomonadati</taxon>
        <taxon>Bacteroidota</taxon>
        <taxon>Flavobacteriia</taxon>
        <taxon>Flavobacteriales</taxon>
        <taxon>Flavobacteriaceae</taxon>
        <taxon>Arenibacter</taxon>
    </lineage>
</organism>
<protein>
    <submittedName>
        <fullName evidence="1">Uncharacterized protein</fullName>
    </submittedName>
</protein>
<evidence type="ECO:0000313" key="2">
    <source>
        <dbReference type="Proteomes" id="UP000634668"/>
    </source>
</evidence>
<accession>A0A918J748</accession>
<reference evidence="1" key="2">
    <citation type="submission" date="2020-09" db="EMBL/GenBank/DDBJ databases">
        <authorList>
            <person name="Sun Q."/>
            <person name="Kim S."/>
        </authorList>
    </citation>
    <scope>NUCLEOTIDE SEQUENCE</scope>
    <source>
        <strain evidence="1">KCTC 12113</strain>
    </source>
</reference>
<dbReference type="EMBL" id="BMWP01000063">
    <property type="protein sequence ID" value="GGW51883.1"/>
    <property type="molecule type" value="Genomic_DNA"/>
</dbReference>
<name>A0A918J748_9FLAO</name>
<reference evidence="1" key="1">
    <citation type="journal article" date="2014" name="Int. J. Syst. Evol. Microbiol.">
        <title>Complete genome sequence of Corynebacterium casei LMG S-19264T (=DSM 44701T), isolated from a smear-ripened cheese.</title>
        <authorList>
            <consortium name="US DOE Joint Genome Institute (JGI-PGF)"/>
            <person name="Walter F."/>
            <person name="Albersmeier A."/>
            <person name="Kalinowski J."/>
            <person name="Ruckert C."/>
        </authorList>
    </citation>
    <scope>NUCLEOTIDE SEQUENCE</scope>
    <source>
        <strain evidence="1">KCTC 12113</strain>
    </source>
</reference>